<dbReference type="InterPro" id="IPR030390">
    <property type="entry name" value="MeTrfase_TrmA_AS"/>
</dbReference>
<dbReference type="InterPro" id="IPR002792">
    <property type="entry name" value="TRAM_dom"/>
</dbReference>
<dbReference type="Pfam" id="PF01938">
    <property type="entry name" value="TRAM"/>
    <property type="match status" value="1"/>
</dbReference>
<dbReference type="SUPFAM" id="SSF50249">
    <property type="entry name" value="Nucleic acid-binding proteins"/>
    <property type="match status" value="1"/>
</dbReference>
<feature type="binding site" evidence="4">
    <location>
        <position position="393"/>
    </location>
    <ligand>
        <name>S-adenosyl-L-methionine</name>
        <dbReference type="ChEBI" id="CHEBI:59789"/>
    </ligand>
</feature>
<feature type="domain" description="TRAM" evidence="6">
    <location>
        <begin position="11"/>
        <end position="69"/>
    </location>
</feature>
<evidence type="ECO:0000313" key="7">
    <source>
        <dbReference type="EMBL" id="MFC5713250.1"/>
    </source>
</evidence>
<dbReference type="GO" id="GO:0008168">
    <property type="term" value="F:methyltransferase activity"/>
    <property type="evidence" value="ECO:0007669"/>
    <property type="project" value="UniProtKB-KW"/>
</dbReference>
<dbReference type="SUPFAM" id="SSF53335">
    <property type="entry name" value="S-adenosyl-L-methionine-dependent methyltransferases"/>
    <property type="match status" value="1"/>
</dbReference>
<dbReference type="PANTHER" id="PTHR11061">
    <property type="entry name" value="RNA M5U METHYLTRANSFERASE"/>
    <property type="match status" value="1"/>
</dbReference>
<protein>
    <submittedName>
        <fullName evidence="7">23S rRNA (Uracil(1939)-C(5))-methyltransferase RlmD</fullName>
        <ecNumber evidence="7">2.1.1.190</ecNumber>
    </submittedName>
</protein>
<keyword evidence="2 4" id="KW-0808">Transferase</keyword>
<dbReference type="EMBL" id="JBHSOZ010000004">
    <property type="protein sequence ID" value="MFC5713250.1"/>
    <property type="molecule type" value="Genomic_DNA"/>
</dbReference>
<dbReference type="CDD" id="cd02440">
    <property type="entry name" value="AdoMet_MTases"/>
    <property type="match status" value="1"/>
</dbReference>
<accession>A0ABW0YLD8</accession>
<evidence type="ECO:0000313" key="8">
    <source>
        <dbReference type="Proteomes" id="UP001596142"/>
    </source>
</evidence>
<dbReference type="Pfam" id="PF05958">
    <property type="entry name" value="tRNA_U5-meth_tr"/>
    <property type="match status" value="1"/>
</dbReference>
<dbReference type="Gene3D" id="2.40.50.140">
    <property type="entry name" value="Nucleic acid-binding proteins"/>
    <property type="match status" value="1"/>
</dbReference>
<comment type="similarity">
    <text evidence="4">Belongs to the class I-like SAM-binding methyltransferase superfamily. RNA M5U methyltransferase family.</text>
</comment>
<evidence type="ECO:0000256" key="1">
    <source>
        <dbReference type="ARBA" id="ARBA00022603"/>
    </source>
</evidence>
<dbReference type="InterPro" id="IPR010280">
    <property type="entry name" value="U5_MeTrfase_fam"/>
</dbReference>
<dbReference type="InterPro" id="IPR029063">
    <property type="entry name" value="SAM-dependent_MTases_sf"/>
</dbReference>
<dbReference type="PANTHER" id="PTHR11061:SF45">
    <property type="match status" value="1"/>
</dbReference>
<keyword evidence="3 4" id="KW-0949">S-adenosyl-L-methionine</keyword>
<feature type="active site" evidence="5">
    <location>
        <position position="420"/>
    </location>
</feature>
<feature type="binding site" evidence="4">
    <location>
        <position position="324"/>
    </location>
    <ligand>
        <name>S-adenosyl-L-methionine</name>
        <dbReference type="ChEBI" id="CHEBI:59789"/>
    </ligand>
</feature>
<feature type="binding site" evidence="4">
    <location>
        <position position="295"/>
    </location>
    <ligand>
        <name>S-adenosyl-L-methionine</name>
        <dbReference type="ChEBI" id="CHEBI:59789"/>
    </ligand>
</feature>
<evidence type="ECO:0000256" key="2">
    <source>
        <dbReference type="ARBA" id="ARBA00022679"/>
    </source>
</evidence>
<dbReference type="PROSITE" id="PS01230">
    <property type="entry name" value="TRMA_1"/>
    <property type="match status" value="1"/>
</dbReference>
<evidence type="ECO:0000256" key="4">
    <source>
        <dbReference type="PROSITE-ProRule" id="PRU01024"/>
    </source>
</evidence>
<dbReference type="Gene3D" id="3.40.50.150">
    <property type="entry name" value="Vaccinia Virus protein VP39"/>
    <property type="match status" value="1"/>
</dbReference>
<gene>
    <name evidence="7" type="primary">rlmD</name>
    <name evidence="7" type="ORF">ACFPU1_10670</name>
</gene>
<dbReference type="Gene3D" id="2.40.50.1070">
    <property type="match status" value="1"/>
</dbReference>
<dbReference type="RefSeq" id="WP_385940856.1">
    <property type="nucleotide sequence ID" value="NZ_JBHSOZ010000004.1"/>
</dbReference>
<dbReference type="GO" id="GO:0032259">
    <property type="term" value="P:methylation"/>
    <property type="evidence" value="ECO:0007669"/>
    <property type="project" value="UniProtKB-KW"/>
</dbReference>
<keyword evidence="8" id="KW-1185">Reference proteome</keyword>
<keyword evidence="1 4" id="KW-0489">Methyltransferase</keyword>
<evidence type="ECO:0000256" key="5">
    <source>
        <dbReference type="PROSITE-ProRule" id="PRU10015"/>
    </source>
</evidence>
<feature type="active site" description="Nucleophile" evidence="4">
    <location>
        <position position="420"/>
    </location>
</feature>
<name>A0ABW0YLD8_9BACI</name>
<dbReference type="InterPro" id="IPR012340">
    <property type="entry name" value="NA-bd_OB-fold"/>
</dbReference>
<comment type="caution">
    <text evidence="7">The sequence shown here is derived from an EMBL/GenBank/DDBJ whole genome shotgun (WGS) entry which is preliminary data.</text>
</comment>
<dbReference type="PROSITE" id="PS50926">
    <property type="entry name" value="TRAM"/>
    <property type="match status" value="1"/>
</dbReference>
<dbReference type="PROSITE" id="PS51687">
    <property type="entry name" value="SAM_MT_RNA_M5U"/>
    <property type="match status" value="1"/>
</dbReference>
<dbReference type="EC" id="2.1.1.190" evidence="7"/>
<evidence type="ECO:0000259" key="6">
    <source>
        <dbReference type="PROSITE" id="PS50926"/>
    </source>
</evidence>
<reference evidence="8" key="1">
    <citation type="journal article" date="2019" name="Int. J. Syst. Evol. Microbiol.">
        <title>The Global Catalogue of Microorganisms (GCM) 10K type strain sequencing project: providing services to taxonomists for standard genome sequencing and annotation.</title>
        <authorList>
            <consortium name="The Broad Institute Genomics Platform"/>
            <consortium name="The Broad Institute Genome Sequencing Center for Infectious Disease"/>
            <person name="Wu L."/>
            <person name="Ma J."/>
        </authorList>
    </citation>
    <scope>NUCLEOTIDE SEQUENCE [LARGE SCALE GENOMIC DNA]</scope>
    <source>
        <strain evidence="8">CECT 7184</strain>
    </source>
</reference>
<evidence type="ECO:0000256" key="3">
    <source>
        <dbReference type="ARBA" id="ARBA00022691"/>
    </source>
</evidence>
<feature type="binding site" evidence="4">
    <location>
        <position position="345"/>
    </location>
    <ligand>
        <name>S-adenosyl-L-methionine</name>
        <dbReference type="ChEBI" id="CHEBI:59789"/>
    </ligand>
</feature>
<sequence length="468" mass="52448">MNKQKSASQISIKKGQRFPLTIKRLGINGEGVGFFKRQVVFVEGALPGEEVVCEVKKVHRNHAEAVVRSIRKASPHRTDAPCPVFEKCGGCQIQHLAYERQLTEKKDLVVQAFEKYNKGLDIKVKDTLGMDDPWHYRNKSQWQLGTEKGEVIAGLYAMDSHRLIDLTKPGCMVQHPVLNKVSIEITRIFRDFNVPIYNEKKKTGVVRTIVVRTGFSSGEVQVTLITAKPELPREKIIINEINRRLPEVNSVYQNIQPTSSSAVFGKKTIHLWGKETLLEELKGKSFHLSPQAFFQLNPIQAAVLYDEAKKAAHLTGKEKVVDAYCGTGTIGLWMADHAQEVRGMDTIKASVEDANQNAADHGYSHASFETGKAEEVLPRWVKEGWGPDVIIVDPPRSGCDQALLHTIKKISPRRFVYVSCNPSTLAKDSSFLLRNGYDIEYVQPVDMFPQTAQVEAVASFVKKQRGSK</sequence>
<dbReference type="NCBIfam" id="TIGR00479">
    <property type="entry name" value="rumA"/>
    <property type="match status" value="1"/>
</dbReference>
<organism evidence="7 8">
    <name type="scientific">Thalassorhabdus alkalitolerans</name>
    <dbReference type="NCBI Taxonomy" id="2282697"/>
    <lineage>
        <taxon>Bacteria</taxon>
        <taxon>Bacillati</taxon>
        <taxon>Bacillota</taxon>
        <taxon>Bacilli</taxon>
        <taxon>Bacillales</taxon>
        <taxon>Bacillaceae</taxon>
        <taxon>Thalassorhabdus</taxon>
    </lineage>
</organism>
<dbReference type="Proteomes" id="UP001596142">
    <property type="component" value="Unassembled WGS sequence"/>
</dbReference>
<proteinExistence type="inferred from homology"/>